<feature type="domain" description="XdhC Rossmann" evidence="2">
    <location>
        <begin position="153"/>
        <end position="296"/>
    </location>
</feature>
<evidence type="ECO:0000259" key="2">
    <source>
        <dbReference type="Pfam" id="PF13478"/>
    </source>
</evidence>
<protein>
    <submittedName>
        <fullName evidence="3">Xanthine dehydrogenase accessory protein XdhC</fullName>
    </submittedName>
</protein>
<proteinExistence type="predicted"/>
<dbReference type="InterPro" id="IPR027051">
    <property type="entry name" value="XdhC_Rossmann_dom"/>
</dbReference>
<dbReference type="PANTHER" id="PTHR30388:SF4">
    <property type="entry name" value="MOLYBDENUM COFACTOR INSERTION CHAPERONE PAOD"/>
    <property type="match status" value="1"/>
</dbReference>
<gene>
    <name evidence="3" type="ORF">THS5294_00951</name>
</gene>
<evidence type="ECO:0000259" key="1">
    <source>
        <dbReference type="Pfam" id="PF02625"/>
    </source>
</evidence>
<dbReference type="Pfam" id="PF02625">
    <property type="entry name" value="XdhC_CoxI"/>
    <property type="match status" value="1"/>
</dbReference>
<dbReference type="RefSeq" id="WP_058122823.1">
    <property type="nucleotide sequence ID" value="NZ_CYRX01000011.1"/>
</dbReference>
<evidence type="ECO:0000313" key="4">
    <source>
        <dbReference type="Proteomes" id="UP000051298"/>
    </source>
</evidence>
<dbReference type="Gene3D" id="3.40.50.720">
    <property type="entry name" value="NAD(P)-binding Rossmann-like Domain"/>
    <property type="match status" value="1"/>
</dbReference>
<reference evidence="3 4" key="1">
    <citation type="submission" date="2015-09" db="EMBL/GenBank/DDBJ databases">
        <authorList>
            <consortium name="Swine Surveillance"/>
        </authorList>
    </citation>
    <scope>NUCLEOTIDE SEQUENCE [LARGE SCALE GENOMIC DNA]</scope>
    <source>
        <strain evidence="3 4">CECT 5294</strain>
    </source>
</reference>
<dbReference type="Pfam" id="PF13478">
    <property type="entry name" value="XdhC_C"/>
    <property type="match status" value="1"/>
</dbReference>
<dbReference type="PANTHER" id="PTHR30388">
    <property type="entry name" value="ALDEHYDE OXIDOREDUCTASE MOLYBDENUM COFACTOR ASSEMBLY PROTEIN"/>
    <property type="match status" value="1"/>
</dbReference>
<dbReference type="EMBL" id="CYRX01000011">
    <property type="protein sequence ID" value="CUH59665.1"/>
    <property type="molecule type" value="Genomic_DNA"/>
</dbReference>
<organism evidence="3 4">
    <name type="scientific">Thalassobacter stenotrophicus</name>
    <dbReference type="NCBI Taxonomy" id="266809"/>
    <lineage>
        <taxon>Bacteria</taxon>
        <taxon>Pseudomonadati</taxon>
        <taxon>Pseudomonadota</taxon>
        <taxon>Alphaproteobacteria</taxon>
        <taxon>Rhodobacterales</taxon>
        <taxon>Roseobacteraceae</taxon>
        <taxon>Thalassobacter</taxon>
    </lineage>
</organism>
<name>A0A0P1EX57_9RHOB</name>
<sequence length="311" mass="33275">MAEPIDYIEQPADVIAQAARLIEAGTRFALITSVEIQGGSARELGSLALVEASGRMVGYLSNGCIDRDIQFQAQEALHTGTKRLLHYGAGSPYLDLKLPCGGSLKAVIDPAPDHAAIKDAHTALQARKSADLTVTLPEGAGPRTFSYTPKFQLILAGRGAVFRATAKAAHAAGFEIGALSPDPEDLEAIAPFVTAHSHSLSSPEHAPAMDYIDEHSAFLTLFHDHDWEPALLEQALRTDAAFIGSLGSTNAMSLRMMLLREKGVSETQLTRLHGPIGMIPSLRDAQLIAISAIAEVVTHMPRIIHRNQRAA</sequence>
<dbReference type="Proteomes" id="UP000051298">
    <property type="component" value="Unassembled WGS sequence"/>
</dbReference>
<dbReference type="InterPro" id="IPR003777">
    <property type="entry name" value="XdhC_CoxI"/>
</dbReference>
<dbReference type="InterPro" id="IPR052698">
    <property type="entry name" value="MoCofactor_Util/Proc"/>
</dbReference>
<feature type="domain" description="XdhC- CoxI" evidence="1">
    <location>
        <begin position="22"/>
        <end position="88"/>
    </location>
</feature>
<evidence type="ECO:0000313" key="3">
    <source>
        <dbReference type="EMBL" id="CUH59665.1"/>
    </source>
</evidence>
<dbReference type="AlphaFoldDB" id="A0A0P1EX57"/>
<accession>A0A0P1EX57</accession>